<dbReference type="Proteomes" id="UP000467840">
    <property type="component" value="Chromosome 10"/>
</dbReference>
<dbReference type="SUPFAM" id="SSF46565">
    <property type="entry name" value="Chaperone J-domain"/>
    <property type="match status" value="1"/>
</dbReference>
<feature type="domain" description="J" evidence="1">
    <location>
        <begin position="58"/>
        <end position="122"/>
    </location>
</feature>
<organism evidence="2 3">
    <name type="scientific">Hevea brasiliensis</name>
    <name type="common">Para rubber tree</name>
    <name type="synonym">Siphonia brasiliensis</name>
    <dbReference type="NCBI Taxonomy" id="3981"/>
    <lineage>
        <taxon>Eukaryota</taxon>
        <taxon>Viridiplantae</taxon>
        <taxon>Streptophyta</taxon>
        <taxon>Embryophyta</taxon>
        <taxon>Tracheophyta</taxon>
        <taxon>Spermatophyta</taxon>
        <taxon>Magnoliopsida</taxon>
        <taxon>eudicotyledons</taxon>
        <taxon>Gunneridae</taxon>
        <taxon>Pentapetalae</taxon>
        <taxon>rosids</taxon>
        <taxon>fabids</taxon>
        <taxon>Malpighiales</taxon>
        <taxon>Euphorbiaceae</taxon>
        <taxon>Crotonoideae</taxon>
        <taxon>Micrandreae</taxon>
        <taxon>Hevea</taxon>
    </lineage>
</organism>
<dbReference type="Gene3D" id="1.10.287.110">
    <property type="entry name" value="DnaJ domain"/>
    <property type="match status" value="1"/>
</dbReference>
<evidence type="ECO:0000259" key="1">
    <source>
        <dbReference type="PROSITE" id="PS50076"/>
    </source>
</evidence>
<dbReference type="SMART" id="SM00271">
    <property type="entry name" value="DnaJ"/>
    <property type="match status" value="1"/>
</dbReference>
<name>A0A6A6N1E8_HEVBR</name>
<keyword evidence="3" id="KW-1185">Reference proteome</keyword>
<dbReference type="PANTHER" id="PTHR44137">
    <property type="entry name" value="BNAC03G44070D PROTEIN"/>
    <property type="match status" value="1"/>
</dbReference>
<dbReference type="PROSITE" id="PS50076">
    <property type="entry name" value="DNAJ_2"/>
    <property type="match status" value="1"/>
</dbReference>
<dbReference type="PANTHER" id="PTHR44137:SF58">
    <property type="entry name" value="J DOMAIN-CONTAINING PROTEIN"/>
    <property type="match status" value="1"/>
</dbReference>
<evidence type="ECO:0000313" key="3">
    <source>
        <dbReference type="Proteomes" id="UP000467840"/>
    </source>
</evidence>
<accession>A0A6A6N1E8</accession>
<dbReference type="InterPro" id="IPR001623">
    <property type="entry name" value="DnaJ_domain"/>
</dbReference>
<dbReference type="EMBL" id="JAAGAX010000003">
    <property type="protein sequence ID" value="KAF2318396.1"/>
    <property type="molecule type" value="Genomic_DNA"/>
</dbReference>
<gene>
    <name evidence="2" type="ORF">GH714_006616</name>
</gene>
<dbReference type="InterPro" id="IPR036869">
    <property type="entry name" value="J_dom_sf"/>
</dbReference>
<proteinExistence type="predicted"/>
<comment type="caution">
    <text evidence="2">The sequence shown here is derived from an EMBL/GenBank/DDBJ whole genome shotgun (WGS) entry which is preliminary data.</text>
</comment>
<evidence type="ECO:0000313" key="2">
    <source>
        <dbReference type="EMBL" id="KAF2318396.1"/>
    </source>
</evidence>
<dbReference type="AlphaFoldDB" id="A0A6A6N1E8"/>
<protein>
    <recommendedName>
        <fullName evidence="1">J domain-containing protein</fullName>
    </recommendedName>
</protein>
<dbReference type="Pfam" id="PF00226">
    <property type="entry name" value="DnaJ"/>
    <property type="match status" value="1"/>
</dbReference>
<dbReference type="CDD" id="cd06257">
    <property type="entry name" value="DnaJ"/>
    <property type="match status" value="1"/>
</dbReference>
<sequence length="173" mass="19242">MLCSSSPLYDDKGCLVIGAKRFALKAQNLYPGLEGLPQMVATFDVHISAENKINGEEDWYGILGVNPKADDENVRKQYRKLALLLHPDKNKSIGADGAFKLISQAWSLLSDKSKRAAHDMKRRNAKVFQKASNPLGVHQQHLGLVVFTICQTKCEGTQEYSSHRSFFNSSCIS</sequence>
<reference evidence="2 3" key="1">
    <citation type="journal article" date="2020" name="Mol. Plant">
        <title>The Chromosome-Based Rubber Tree Genome Provides New Insights into Spurge Genome Evolution and Rubber Biosynthesis.</title>
        <authorList>
            <person name="Liu J."/>
            <person name="Shi C."/>
            <person name="Shi C.C."/>
            <person name="Li W."/>
            <person name="Zhang Q.J."/>
            <person name="Zhang Y."/>
            <person name="Li K."/>
            <person name="Lu H.F."/>
            <person name="Shi C."/>
            <person name="Zhu S.T."/>
            <person name="Xiao Z.Y."/>
            <person name="Nan H."/>
            <person name="Yue Y."/>
            <person name="Zhu X.G."/>
            <person name="Wu Y."/>
            <person name="Hong X.N."/>
            <person name="Fan G.Y."/>
            <person name="Tong Y."/>
            <person name="Zhang D."/>
            <person name="Mao C.L."/>
            <person name="Liu Y.L."/>
            <person name="Hao S.J."/>
            <person name="Liu W.Q."/>
            <person name="Lv M.Q."/>
            <person name="Zhang H.B."/>
            <person name="Liu Y."/>
            <person name="Hu-Tang G.R."/>
            <person name="Wang J.P."/>
            <person name="Wang J.H."/>
            <person name="Sun Y.H."/>
            <person name="Ni S.B."/>
            <person name="Chen W.B."/>
            <person name="Zhang X.C."/>
            <person name="Jiao Y.N."/>
            <person name="Eichler E.E."/>
            <person name="Li G.H."/>
            <person name="Liu X."/>
            <person name="Gao L.Z."/>
        </authorList>
    </citation>
    <scope>NUCLEOTIDE SEQUENCE [LARGE SCALE GENOMIC DNA]</scope>
    <source>
        <strain evidence="3">cv. GT1</strain>
        <tissue evidence="2">Leaf</tissue>
    </source>
</reference>
<dbReference type="PRINTS" id="PR00625">
    <property type="entry name" value="JDOMAIN"/>
</dbReference>